<reference evidence="1" key="1">
    <citation type="submission" date="2022-02" db="EMBL/GenBank/DDBJ databases">
        <title>Plant Genome Project.</title>
        <authorList>
            <person name="Zhang R.-G."/>
        </authorList>
    </citation>
    <scope>NUCLEOTIDE SEQUENCE</scope>
    <source>
        <strain evidence="1">AT1</strain>
    </source>
</reference>
<accession>A0ACC0MY62</accession>
<evidence type="ECO:0000313" key="1">
    <source>
        <dbReference type="EMBL" id="KAI8545988.1"/>
    </source>
</evidence>
<dbReference type="Proteomes" id="UP001062846">
    <property type="component" value="Chromosome 7"/>
</dbReference>
<proteinExistence type="predicted"/>
<dbReference type="EMBL" id="CM046394">
    <property type="protein sequence ID" value="KAI8545988.1"/>
    <property type="molecule type" value="Genomic_DNA"/>
</dbReference>
<comment type="caution">
    <text evidence="1">The sequence shown here is derived from an EMBL/GenBank/DDBJ whole genome shotgun (WGS) entry which is preliminary data.</text>
</comment>
<protein>
    <submittedName>
        <fullName evidence="1">Uncharacterized protein</fullName>
    </submittedName>
</protein>
<sequence length="483" mass="52273">MEVKRRTAKALVSKLGSVSDRTRTESLCELRLITKHDPDSRLIIADLDAIPYLAETLYSPSQLLQENAAATLLNLSISAREALMSTRGLLDALSHALSHPSCPSAAQSAAATLFSLLTVDGYRPIIGSKRDIIYALIDIIRNPSSHPRSIKDALKALFGISLYPLNRSTVIELGAVPCLFSLVVKDGRVGVVEDATAVIAQVAGCEEAREAFRKVSGVRVLVDLLDCSTGSSFRTRENAVSGLLNLIQCGGEQVANCVRETGVGIWEGIGEVVENGSAKGKGKAVALLKVLDAGSSVLGDPREILHRREKCLREASVRRVRLMKATDFVVCDALFPISSIVQVADFFRSNISPFDLVVTFVSLAQFNADFALFSVDCSWLEAQRSVLGSAEVGGFGHVLWDIGNGFWTKCWPAMGRQLAGWSLVLGRSFGPIFFRHGRWFWTASFNGDGGGVLQEGLWFGWVAMVVGSVSSGFKRLLVVGWPK</sequence>
<name>A0ACC0MY62_RHOML</name>
<evidence type="ECO:0000313" key="2">
    <source>
        <dbReference type="Proteomes" id="UP001062846"/>
    </source>
</evidence>
<gene>
    <name evidence="1" type="ORF">RHMOL_Rhmol07G0080500</name>
</gene>
<organism evidence="1 2">
    <name type="scientific">Rhododendron molle</name>
    <name type="common">Chinese azalea</name>
    <name type="synonym">Azalea mollis</name>
    <dbReference type="NCBI Taxonomy" id="49168"/>
    <lineage>
        <taxon>Eukaryota</taxon>
        <taxon>Viridiplantae</taxon>
        <taxon>Streptophyta</taxon>
        <taxon>Embryophyta</taxon>
        <taxon>Tracheophyta</taxon>
        <taxon>Spermatophyta</taxon>
        <taxon>Magnoliopsida</taxon>
        <taxon>eudicotyledons</taxon>
        <taxon>Gunneridae</taxon>
        <taxon>Pentapetalae</taxon>
        <taxon>asterids</taxon>
        <taxon>Ericales</taxon>
        <taxon>Ericaceae</taxon>
        <taxon>Ericoideae</taxon>
        <taxon>Rhodoreae</taxon>
        <taxon>Rhododendron</taxon>
    </lineage>
</organism>
<keyword evidence="2" id="KW-1185">Reference proteome</keyword>